<protein>
    <submittedName>
        <fullName evidence="4">Putative response regulator receiver domain protein CheY</fullName>
    </submittedName>
</protein>
<dbReference type="AlphaFoldDB" id="I0HGF2"/>
<proteinExistence type="predicted"/>
<dbReference type="PANTHER" id="PTHR44591:SF25">
    <property type="entry name" value="CHEMOTAXIS TWO-COMPONENT RESPONSE REGULATOR"/>
    <property type="match status" value="1"/>
</dbReference>
<keyword evidence="1 2" id="KW-0597">Phosphoprotein</keyword>
<dbReference type="SUPFAM" id="SSF52172">
    <property type="entry name" value="CheY-like"/>
    <property type="match status" value="1"/>
</dbReference>
<reference evidence="4 5" key="1">
    <citation type="submission" date="2012-02" db="EMBL/GenBank/DDBJ databases">
        <title>Complete genome sequence of Actinoplanes missouriensis 431 (= NBRC 102363).</title>
        <authorList>
            <person name="Ohnishi Y."/>
            <person name="Ishikawa J."/>
            <person name="Sekine M."/>
            <person name="Hosoyama A."/>
            <person name="Harada T."/>
            <person name="Narita H."/>
            <person name="Hata T."/>
            <person name="Konno Y."/>
            <person name="Tutikane K."/>
            <person name="Fujita N."/>
            <person name="Horinouchi S."/>
            <person name="Hayakawa M."/>
        </authorList>
    </citation>
    <scope>NUCLEOTIDE SEQUENCE [LARGE SCALE GENOMIC DNA]</scope>
    <source>
        <strain evidence="5">ATCC 14538 / DSM 43046 / CBS 188.64 / JCM 3121 / NBRC 102363 / NCIMB 12654 / NRRL B-3342 / UNCC 431</strain>
    </source>
</reference>
<gene>
    <name evidence="4" type="primary">cheY2-1</name>
    <name evidence="4" type="ordered locus">AMIS_68690</name>
</gene>
<dbReference type="InterPro" id="IPR050595">
    <property type="entry name" value="Bact_response_regulator"/>
</dbReference>
<evidence type="ECO:0000313" key="5">
    <source>
        <dbReference type="Proteomes" id="UP000007882"/>
    </source>
</evidence>
<dbReference type="PANTHER" id="PTHR44591">
    <property type="entry name" value="STRESS RESPONSE REGULATOR PROTEIN 1"/>
    <property type="match status" value="1"/>
</dbReference>
<dbReference type="InterPro" id="IPR011006">
    <property type="entry name" value="CheY-like_superfamily"/>
</dbReference>
<dbReference type="eggNOG" id="COG0784">
    <property type="taxonomic scope" value="Bacteria"/>
</dbReference>
<dbReference type="SMART" id="SM00448">
    <property type="entry name" value="REC"/>
    <property type="match status" value="1"/>
</dbReference>
<evidence type="ECO:0000259" key="3">
    <source>
        <dbReference type="PROSITE" id="PS50110"/>
    </source>
</evidence>
<feature type="domain" description="Response regulatory" evidence="3">
    <location>
        <begin position="3"/>
        <end position="120"/>
    </location>
</feature>
<name>I0HGF2_ACTM4</name>
<dbReference type="STRING" id="512565.AMIS_68690"/>
<dbReference type="OrthoDB" id="3197131at2"/>
<dbReference type="GO" id="GO:0000160">
    <property type="term" value="P:phosphorelay signal transduction system"/>
    <property type="evidence" value="ECO:0007669"/>
    <property type="project" value="InterPro"/>
</dbReference>
<sequence length="123" mass="13159">MTTVMLVDDSATMLMSLKSILTKAGYTVETAGHGKEAMDKLAKGVKPNLIISDVNMPQMDGITFAREARKAPGMRFTPILMLTTESEQSKRTEAKNAGATGWLVKPVGPDQLLGVIKQVLPGA</sequence>
<dbReference type="KEGG" id="ams:AMIS_68690"/>
<feature type="modified residue" description="4-aspartylphosphate" evidence="2">
    <location>
        <position position="53"/>
    </location>
</feature>
<dbReference type="InterPro" id="IPR001789">
    <property type="entry name" value="Sig_transdc_resp-reg_receiver"/>
</dbReference>
<dbReference type="Proteomes" id="UP000007882">
    <property type="component" value="Chromosome"/>
</dbReference>
<dbReference type="Gene3D" id="3.40.50.2300">
    <property type="match status" value="1"/>
</dbReference>
<evidence type="ECO:0000256" key="1">
    <source>
        <dbReference type="ARBA" id="ARBA00022553"/>
    </source>
</evidence>
<dbReference type="Pfam" id="PF00072">
    <property type="entry name" value="Response_reg"/>
    <property type="match status" value="1"/>
</dbReference>
<evidence type="ECO:0000256" key="2">
    <source>
        <dbReference type="PROSITE-ProRule" id="PRU00169"/>
    </source>
</evidence>
<dbReference type="HOGENOM" id="CLU_000445_69_17_11"/>
<organism evidence="4 5">
    <name type="scientific">Actinoplanes missouriensis (strain ATCC 14538 / DSM 43046 / CBS 188.64 / JCM 3121 / NBRC 102363 / NCIMB 12654 / NRRL B-3342 / UNCC 431)</name>
    <dbReference type="NCBI Taxonomy" id="512565"/>
    <lineage>
        <taxon>Bacteria</taxon>
        <taxon>Bacillati</taxon>
        <taxon>Actinomycetota</taxon>
        <taxon>Actinomycetes</taxon>
        <taxon>Micromonosporales</taxon>
        <taxon>Micromonosporaceae</taxon>
        <taxon>Actinoplanes</taxon>
    </lineage>
</organism>
<dbReference type="PATRIC" id="fig|512565.3.peg.6869"/>
<keyword evidence="5" id="KW-1185">Reference proteome</keyword>
<evidence type="ECO:0000313" key="4">
    <source>
        <dbReference type="EMBL" id="BAL92089.1"/>
    </source>
</evidence>
<dbReference type="EMBL" id="AP012319">
    <property type="protein sequence ID" value="BAL92089.1"/>
    <property type="molecule type" value="Genomic_DNA"/>
</dbReference>
<accession>I0HGF2</accession>
<dbReference type="PROSITE" id="PS50110">
    <property type="entry name" value="RESPONSE_REGULATORY"/>
    <property type="match status" value="1"/>
</dbReference>
<dbReference type="RefSeq" id="WP_014446974.1">
    <property type="nucleotide sequence ID" value="NC_017093.1"/>
</dbReference>